<dbReference type="PANTHER" id="PTHR38103">
    <property type="entry name" value="RECOMBINATION-ASSOCIATED PROTEIN RDGC"/>
    <property type="match status" value="1"/>
</dbReference>
<dbReference type="InterPro" id="IPR007476">
    <property type="entry name" value="RdgC"/>
</dbReference>
<keyword evidence="3" id="KW-0233">DNA recombination</keyword>
<reference evidence="4 5" key="1">
    <citation type="submission" date="2017-07" db="EMBL/GenBank/DDBJ databases">
        <title>Complete Genome Sequence of the Klebsiella phage YMC16/01/N133_KPN_BP.</title>
        <authorList>
            <person name="Jeon J."/>
            <person name="Yong D."/>
            <person name="Lee K."/>
        </authorList>
    </citation>
    <scope>NUCLEOTIDE SEQUENCE [LARGE SCALE GENOMIC DNA]</scope>
</reference>
<dbReference type="GO" id="GO:0000018">
    <property type="term" value="P:regulation of DNA recombination"/>
    <property type="evidence" value="ECO:0007669"/>
    <property type="project" value="TreeGrafter"/>
</dbReference>
<evidence type="ECO:0000256" key="3">
    <source>
        <dbReference type="ARBA" id="ARBA00023172"/>
    </source>
</evidence>
<dbReference type="EMBL" id="MF476925">
    <property type="protein sequence ID" value="ASW27677.1"/>
    <property type="molecule type" value="Genomic_DNA"/>
</dbReference>
<proteinExistence type="predicted"/>
<dbReference type="Proteomes" id="UP000221999">
    <property type="component" value="Segment"/>
</dbReference>
<dbReference type="PANTHER" id="PTHR38103:SF1">
    <property type="entry name" value="RECOMBINATION-ASSOCIATED PROTEIN RDGC"/>
    <property type="match status" value="1"/>
</dbReference>
<keyword evidence="5" id="KW-1185">Reference proteome</keyword>
<dbReference type="GO" id="GO:0006310">
    <property type="term" value="P:DNA recombination"/>
    <property type="evidence" value="ECO:0007669"/>
    <property type="project" value="UniProtKB-KW"/>
</dbReference>
<dbReference type="GO" id="GO:0009295">
    <property type="term" value="C:nucleoid"/>
    <property type="evidence" value="ECO:0007669"/>
    <property type="project" value="UniProtKB-SubCell"/>
</dbReference>
<evidence type="ECO:0000313" key="5">
    <source>
        <dbReference type="Proteomes" id="UP000221999"/>
    </source>
</evidence>
<organism evidence="4 5">
    <name type="scientific">Klebsiella phage YMC16/01/N133_KPN_BP</name>
    <dbReference type="NCBI Taxonomy" id="2026102"/>
    <lineage>
        <taxon>Viruses</taxon>
        <taxon>Duplodnaviria</taxon>
        <taxon>Heunggongvirae</taxon>
        <taxon>Uroviricota</taxon>
        <taxon>Caudoviricetes</taxon>
        <taxon>Casjensviridae</taxon>
        <taxon>Seodaemunguvirus</taxon>
        <taxon>Seodaemunguvirus YMC16-01N133</taxon>
    </lineage>
</organism>
<accession>A0A248XD91</accession>
<comment type="subcellular location">
    <subcellularLocation>
        <location evidence="1">Cytoplasm</location>
        <location evidence="1">Nucleoid</location>
    </subcellularLocation>
</comment>
<evidence type="ECO:0000256" key="1">
    <source>
        <dbReference type="ARBA" id="ARBA00004453"/>
    </source>
</evidence>
<dbReference type="Pfam" id="PF04381">
    <property type="entry name" value="RdgC"/>
    <property type="match status" value="1"/>
</dbReference>
<evidence type="ECO:0000256" key="2">
    <source>
        <dbReference type="ARBA" id="ARBA00022490"/>
    </source>
</evidence>
<sequence>MKAGFKSFLVYRLLKADKVPFDILPERLAVLPAGDPATFQMQRSGFVPTIDGNDELLTVLAKNKYALTLETALRIVPNKIVKRELDKRLKDWEEKYARVPTKDEKQGLKNDVIIGMMENALIDYSRVNVLISGSWVYVETTSAKKAELVLGAVRRVLGSLPVQPLTAKKPVVTQFTDWVAGTVVPSQLSVGEAFTAKGKLEGSQVLSGKSVDLDSSTLSELLSEDYQVVSLELGYYDDHLHGGTRFILNENLAFKSVSWPDALIDMAQDDAGADTEDESGIALAKATLLLTVDALDSLVDGVVVSLGGEALRDMSDDEVQSMVDALKGWKISHVNGEELDEPKSLTGDVEDEDLI</sequence>
<protein>
    <recommendedName>
        <fullName evidence="6">Recombination-associated protein RdgC</fullName>
    </recommendedName>
</protein>
<dbReference type="GO" id="GO:0003690">
    <property type="term" value="F:double-stranded DNA binding"/>
    <property type="evidence" value="ECO:0007669"/>
    <property type="project" value="TreeGrafter"/>
</dbReference>
<name>A0A248XD91_9CAUD</name>
<evidence type="ECO:0008006" key="6">
    <source>
        <dbReference type="Google" id="ProtNLM"/>
    </source>
</evidence>
<gene>
    <name evidence="4" type="ORF">KPNN133_058</name>
</gene>
<evidence type="ECO:0000313" key="4">
    <source>
        <dbReference type="EMBL" id="ASW27677.1"/>
    </source>
</evidence>
<keyword evidence="2" id="KW-0963">Cytoplasm</keyword>